<proteinExistence type="predicted"/>
<dbReference type="Proteomes" id="UP000307943">
    <property type="component" value="Unassembled WGS sequence"/>
</dbReference>
<dbReference type="Pfam" id="PF14022">
    <property type="entry name" value="DUF4238"/>
    <property type="match status" value="1"/>
</dbReference>
<sequence length="338" mass="39854">MVIHVSKVKNQHFVPQSYLKRFSINEQLFVYDKVINKTPYKTHIRNVAAESYFYDIPEDIFNQTKDRFSPEYRDIQFVEKELSKFEQKFNSLLNNLCAKFLLTPEPHFKKALTSNDREDLSVHLALQHLRTRDSRRQIAQINKTITQMLFDLSMYNEDKNYKPGEYFVEPNPEHEVIDQLSFMLNPEKLLEFSSVLNSHIWFVGVNQTDQPFFTSDAPLVRKAHMPEDIMSYSGLGSKGIELAFPVSNKLIITLCERSYHKVVEPVENLFFPIYDLEVIKYYNSMQIIGCERQVYCSQNKFMLVEEYRENNSSVLRKKDYTIQVNGGPFGNKYQRNDD</sequence>
<evidence type="ECO:0000313" key="2">
    <source>
        <dbReference type="Proteomes" id="UP000307943"/>
    </source>
</evidence>
<dbReference type="OrthoDB" id="581042at2"/>
<protein>
    <submittedName>
        <fullName evidence="1">DUF4238 domain-containing protein</fullName>
    </submittedName>
</protein>
<dbReference type="AlphaFoldDB" id="A0A5C4T8M3"/>
<keyword evidence="2" id="KW-1185">Reference proteome</keyword>
<gene>
    <name evidence="1" type="ORF">FE784_15800</name>
</gene>
<evidence type="ECO:0000313" key="1">
    <source>
        <dbReference type="EMBL" id="TNJ65282.1"/>
    </source>
</evidence>
<organism evidence="1 2">
    <name type="scientific">Paenibacillus hemerocallicola</name>
    <dbReference type="NCBI Taxonomy" id="1172614"/>
    <lineage>
        <taxon>Bacteria</taxon>
        <taxon>Bacillati</taxon>
        <taxon>Bacillota</taxon>
        <taxon>Bacilli</taxon>
        <taxon>Bacillales</taxon>
        <taxon>Paenibacillaceae</taxon>
        <taxon>Paenibacillus</taxon>
    </lineage>
</organism>
<comment type="caution">
    <text evidence="1">The sequence shown here is derived from an EMBL/GenBank/DDBJ whole genome shotgun (WGS) entry which is preliminary data.</text>
</comment>
<name>A0A5C4T8M3_9BACL</name>
<dbReference type="InterPro" id="IPR025332">
    <property type="entry name" value="DUF4238"/>
</dbReference>
<dbReference type="EMBL" id="VDCQ01000020">
    <property type="protein sequence ID" value="TNJ65282.1"/>
    <property type="molecule type" value="Genomic_DNA"/>
</dbReference>
<accession>A0A5C4T8M3</accession>
<reference evidence="1 2" key="1">
    <citation type="submission" date="2019-05" db="EMBL/GenBank/DDBJ databases">
        <title>We sequenced the genome of Paenibacillus hemerocallicola KCTC 33185 for further insight into its adaptation and study the phylogeny of Paenibacillus.</title>
        <authorList>
            <person name="Narsing Rao M.P."/>
        </authorList>
    </citation>
    <scope>NUCLEOTIDE SEQUENCE [LARGE SCALE GENOMIC DNA]</scope>
    <source>
        <strain evidence="1 2">KCTC 33185</strain>
    </source>
</reference>